<keyword evidence="3" id="KW-1185">Reference proteome</keyword>
<feature type="chain" id="PRO_5012824572" evidence="1">
    <location>
        <begin position="18"/>
        <end position="217"/>
    </location>
</feature>
<dbReference type="EMBL" id="MCGO01000005">
    <property type="protein sequence ID" value="ORY51260.1"/>
    <property type="molecule type" value="Genomic_DNA"/>
</dbReference>
<sequence>MVYLMFLVIRLSPKAVSTTNNEPPQQLLPNARHRVCKPSTLRTSSPLLPPQTHHDPHNRLAEIQRDVIVKLKAKHSTFLATHESNWGIWATHRLGDGNAHVDVRVNEPPPAYLMVHFRSVPVASEVLNQLNIQANVIGVNASRCMIVQMEQVLAGMERTKTSLDYDIVRQKAAIHDAKTMITVMQDQGTALNPTETEGSWTYFSRVGVLDDHDHDEA</sequence>
<gene>
    <name evidence="2" type="ORF">BCR33DRAFT_733634</name>
</gene>
<evidence type="ECO:0000313" key="2">
    <source>
        <dbReference type="EMBL" id="ORY51260.1"/>
    </source>
</evidence>
<evidence type="ECO:0000256" key="1">
    <source>
        <dbReference type="SAM" id="SignalP"/>
    </source>
</evidence>
<reference evidence="2 3" key="1">
    <citation type="submission" date="2016-07" db="EMBL/GenBank/DDBJ databases">
        <title>Pervasive Adenine N6-methylation of Active Genes in Fungi.</title>
        <authorList>
            <consortium name="DOE Joint Genome Institute"/>
            <person name="Mondo S.J."/>
            <person name="Dannebaum R.O."/>
            <person name="Kuo R.C."/>
            <person name="Labutti K."/>
            <person name="Haridas S."/>
            <person name="Kuo A."/>
            <person name="Salamov A."/>
            <person name="Ahrendt S.R."/>
            <person name="Lipzen A."/>
            <person name="Sullivan W."/>
            <person name="Andreopoulos W.B."/>
            <person name="Clum A."/>
            <person name="Lindquist E."/>
            <person name="Daum C."/>
            <person name="Ramamoorthy G.K."/>
            <person name="Gryganskyi A."/>
            <person name="Culley D."/>
            <person name="Magnuson J.K."/>
            <person name="James T.Y."/>
            <person name="O'Malley M.A."/>
            <person name="Stajich J.E."/>
            <person name="Spatafora J.W."/>
            <person name="Visel A."/>
            <person name="Grigoriev I.V."/>
        </authorList>
    </citation>
    <scope>NUCLEOTIDE SEQUENCE [LARGE SCALE GENOMIC DNA]</scope>
    <source>
        <strain evidence="2 3">JEL800</strain>
    </source>
</reference>
<protein>
    <submittedName>
        <fullName evidence="2">Uncharacterized protein</fullName>
    </submittedName>
</protein>
<evidence type="ECO:0000313" key="3">
    <source>
        <dbReference type="Proteomes" id="UP000193642"/>
    </source>
</evidence>
<comment type="caution">
    <text evidence="2">The sequence shown here is derived from an EMBL/GenBank/DDBJ whole genome shotgun (WGS) entry which is preliminary data.</text>
</comment>
<accession>A0A1Y2CW54</accession>
<name>A0A1Y2CW54_9FUNG</name>
<keyword evidence="1" id="KW-0732">Signal</keyword>
<feature type="signal peptide" evidence="1">
    <location>
        <begin position="1"/>
        <end position="17"/>
    </location>
</feature>
<dbReference type="OrthoDB" id="7759946at2759"/>
<dbReference type="AlphaFoldDB" id="A0A1Y2CW54"/>
<organism evidence="2 3">
    <name type="scientific">Rhizoclosmatium globosum</name>
    <dbReference type="NCBI Taxonomy" id="329046"/>
    <lineage>
        <taxon>Eukaryota</taxon>
        <taxon>Fungi</taxon>
        <taxon>Fungi incertae sedis</taxon>
        <taxon>Chytridiomycota</taxon>
        <taxon>Chytridiomycota incertae sedis</taxon>
        <taxon>Chytridiomycetes</taxon>
        <taxon>Chytridiales</taxon>
        <taxon>Chytriomycetaceae</taxon>
        <taxon>Rhizoclosmatium</taxon>
    </lineage>
</organism>
<proteinExistence type="predicted"/>
<dbReference type="Proteomes" id="UP000193642">
    <property type="component" value="Unassembled WGS sequence"/>
</dbReference>